<evidence type="ECO:0000256" key="1">
    <source>
        <dbReference type="ARBA" id="ARBA00000971"/>
    </source>
</evidence>
<evidence type="ECO:0000256" key="5">
    <source>
        <dbReference type="ARBA" id="ARBA00023110"/>
    </source>
</evidence>
<evidence type="ECO:0000256" key="6">
    <source>
        <dbReference type="ARBA" id="ARBA00023186"/>
    </source>
</evidence>
<evidence type="ECO:0000256" key="2">
    <source>
        <dbReference type="ARBA" id="ARBA00004496"/>
    </source>
</evidence>
<keyword evidence="4" id="KW-0963">Cytoplasm</keyword>
<accession>A0A3N0AWW8</accession>
<dbReference type="EC" id="5.2.1.8" evidence="10"/>
<evidence type="ECO:0000313" key="13">
    <source>
        <dbReference type="Proteomes" id="UP000278327"/>
    </source>
</evidence>
<dbReference type="EMBL" id="QICA01000003">
    <property type="protein sequence ID" value="RNL39367.1"/>
    <property type="molecule type" value="Genomic_DNA"/>
</dbReference>
<comment type="similarity">
    <text evidence="3 10">Belongs to the FKBP-type PPIase family.</text>
</comment>
<comment type="function">
    <text evidence="8">Also involved in hydrogenase metallocenter assembly, probably by participating in the nickel insertion step. This function in hydrogenase biosynthesis requires chaperone activity and the presence of the metal-binding domain, but not PPIase activity.</text>
</comment>
<dbReference type="GO" id="GO:0005737">
    <property type="term" value="C:cytoplasm"/>
    <property type="evidence" value="ECO:0007669"/>
    <property type="project" value="UniProtKB-SubCell"/>
</dbReference>
<proteinExistence type="inferred from homology"/>
<dbReference type="GO" id="GO:0003755">
    <property type="term" value="F:peptidyl-prolyl cis-trans isomerase activity"/>
    <property type="evidence" value="ECO:0007669"/>
    <property type="project" value="UniProtKB-UniRule"/>
</dbReference>
<dbReference type="RefSeq" id="WP_117283669.1">
    <property type="nucleotide sequence ID" value="NZ_JAMTCE010000011.1"/>
</dbReference>
<protein>
    <recommendedName>
        <fullName evidence="10">Peptidyl-prolyl cis-trans isomerase</fullName>
        <ecNumber evidence="10">5.2.1.8</ecNumber>
    </recommendedName>
</protein>
<keyword evidence="13" id="KW-1185">Reference proteome</keyword>
<name>A0A3N0AWW8_9ACTN</name>
<evidence type="ECO:0000256" key="9">
    <source>
        <dbReference type="PROSITE-ProRule" id="PRU00277"/>
    </source>
</evidence>
<dbReference type="PROSITE" id="PS50059">
    <property type="entry name" value="FKBP_PPIASE"/>
    <property type="match status" value="1"/>
</dbReference>
<dbReference type="GO" id="GO:0042026">
    <property type="term" value="P:protein refolding"/>
    <property type="evidence" value="ECO:0007669"/>
    <property type="project" value="UniProtKB-ARBA"/>
</dbReference>
<dbReference type="Proteomes" id="UP000278327">
    <property type="component" value="Unassembled WGS sequence"/>
</dbReference>
<evidence type="ECO:0000313" key="12">
    <source>
        <dbReference type="EMBL" id="RNL39367.1"/>
    </source>
</evidence>
<dbReference type="AlphaFoldDB" id="A0A3N0AWW8"/>
<dbReference type="SUPFAM" id="SSF54534">
    <property type="entry name" value="FKBP-like"/>
    <property type="match status" value="1"/>
</dbReference>
<dbReference type="PANTHER" id="PTHR47861:SF3">
    <property type="entry name" value="FKBP-TYPE PEPTIDYL-PROLYL CIS-TRANS ISOMERASE SLYD"/>
    <property type="match status" value="1"/>
</dbReference>
<comment type="caution">
    <text evidence="12">The sequence shown here is derived from an EMBL/GenBank/DDBJ whole genome shotgun (WGS) entry which is preliminary data.</text>
</comment>
<feature type="domain" description="PPIase FKBP-type" evidence="11">
    <location>
        <begin position="8"/>
        <end position="92"/>
    </location>
</feature>
<keyword evidence="5 9" id="KW-0697">Rotamase</keyword>
<organism evidence="12 13">
    <name type="scientific">Adlercreutzia equolifaciens subsp. celatus DSM 18785</name>
    <dbReference type="NCBI Taxonomy" id="1121021"/>
    <lineage>
        <taxon>Bacteria</taxon>
        <taxon>Bacillati</taxon>
        <taxon>Actinomycetota</taxon>
        <taxon>Coriobacteriia</taxon>
        <taxon>Eggerthellales</taxon>
        <taxon>Eggerthellaceae</taxon>
        <taxon>Adlercreutzia</taxon>
    </lineage>
</organism>
<dbReference type="InterPro" id="IPR001179">
    <property type="entry name" value="PPIase_FKBP_dom"/>
</dbReference>
<evidence type="ECO:0000259" key="11">
    <source>
        <dbReference type="PROSITE" id="PS50059"/>
    </source>
</evidence>
<comment type="subcellular location">
    <subcellularLocation>
        <location evidence="2">Cytoplasm</location>
    </subcellularLocation>
</comment>
<keyword evidence="6" id="KW-0143">Chaperone</keyword>
<reference evidence="12 13" key="1">
    <citation type="journal article" date="2019" name="Microbiol. Resour. Announc.">
        <title>Draft Genome Sequences of Type Strains of Gordonibacter faecihominis, Paraeggerthella hongkongensis, Parvibacter caecicola,Slackia equolifaciens, Slackia faecicanis, and Slackia isoflavoniconvertens.</title>
        <authorList>
            <person name="Danylec N."/>
            <person name="Stoll D.A."/>
            <person name="Dotsch A."/>
            <person name="Huch M."/>
        </authorList>
    </citation>
    <scope>NUCLEOTIDE SEQUENCE [LARGE SCALE GENOMIC DNA]</scope>
    <source>
        <strain evidence="12 13">DSM 18785</strain>
    </source>
</reference>
<evidence type="ECO:0000256" key="8">
    <source>
        <dbReference type="ARBA" id="ARBA00037071"/>
    </source>
</evidence>
<evidence type="ECO:0000256" key="3">
    <source>
        <dbReference type="ARBA" id="ARBA00006577"/>
    </source>
</evidence>
<evidence type="ECO:0000256" key="10">
    <source>
        <dbReference type="RuleBase" id="RU003915"/>
    </source>
</evidence>
<evidence type="ECO:0000256" key="4">
    <source>
        <dbReference type="ARBA" id="ARBA00022490"/>
    </source>
</evidence>
<dbReference type="Pfam" id="PF00254">
    <property type="entry name" value="FKBP_C"/>
    <property type="match status" value="1"/>
</dbReference>
<keyword evidence="7 9" id="KW-0413">Isomerase</keyword>
<sequence length="146" mass="16564">MRDSSRFGKYALIHYKGGVLGQEPFEDHTEDEPRKIQIGMDQVPRGIDEALFEMAPGETRTVVLTPEKAYGEHDPDGVQIRMRDEVPDGRELEVGSVLAWRNPITHVMLPTKVVEATRDYVKLDFNHPLAGETLEYTIEMLAIVDE</sequence>
<dbReference type="Gene3D" id="3.10.50.40">
    <property type="match status" value="1"/>
</dbReference>
<dbReference type="PANTHER" id="PTHR47861">
    <property type="entry name" value="FKBP-TYPE PEPTIDYL-PROLYL CIS-TRANS ISOMERASE SLYD"/>
    <property type="match status" value="1"/>
</dbReference>
<gene>
    <name evidence="12" type="ORF">DMP10_02995</name>
</gene>
<comment type="catalytic activity">
    <reaction evidence="1 9 10">
        <text>[protein]-peptidylproline (omega=180) = [protein]-peptidylproline (omega=0)</text>
        <dbReference type="Rhea" id="RHEA:16237"/>
        <dbReference type="Rhea" id="RHEA-COMP:10747"/>
        <dbReference type="Rhea" id="RHEA-COMP:10748"/>
        <dbReference type="ChEBI" id="CHEBI:83833"/>
        <dbReference type="ChEBI" id="CHEBI:83834"/>
        <dbReference type="EC" id="5.2.1.8"/>
    </reaction>
</comment>
<evidence type="ECO:0000256" key="7">
    <source>
        <dbReference type="ARBA" id="ARBA00023235"/>
    </source>
</evidence>
<dbReference type="InterPro" id="IPR046357">
    <property type="entry name" value="PPIase_dom_sf"/>
</dbReference>